<protein>
    <recommendedName>
        <fullName evidence="1">WCX domain-containing protein</fullName>
    </recommendedName>
</protein>
<dbReference type="RefSeq" id="WP_042156689.1">
    <property type="nucleotide sequence ID" value="NZ_CM002803.1"/>
</dbReference>
<dbReference type="InterPro" id="IPR057727">
    <property type="entry name" value="WCX_dom"/>
</dbReference>
<dbReference type="AlphaFoldDB" id="A0A073CYF1"/>
<organism evidence="2 3">
    <name type="scientific">Planktothrix agardhii (strain NIVA-CYA 126/8)</name>
    <dbReference type="NCBI Taxonomy" id="388467"/>
    <lineage>
        <taxon>Bacteria</taxon>
        <taxon>Bacillati</taxon>
        <taxon>Cyanobacteriota</taxon>
        <taxon>Cyanophyceae</taxon>
        <taxon>Oscillatoriophycideae</taxon>
        <taxon>Oscillatoriales</taxon>
        <taxon>Microcoleaceae</taxon>
        <taxon>Planktothrix</taxon>
    </lineage>
</organism>
<reference evidence="2 3" key="1">
    <citation type="journal article" date="2014" name="Appl. Environ. Microbiol.">
        <title>Elucidation of insertion elements encoded on plasmids and in vitro construction of shuttle vectors from the toxic cyanobacterium Planktothrix.</title>
        <authorList>
            <person name="Christiansen G."/>
            <person name="Goesmann A."/>
            <person name="Kurmayer R."/>
        </authorList>
    </citation>
    <scope>NUCLEOTIDE SEQUENCE [LARGE SCALE GENOMIC DNA]</scope>
    <source>
        <strain evidence="2 3">NIVA-CYA 126/8</strain>
    </source>
</reference>
<accession>A0A073CYF1</accession>
<dbReference type="EMBL" id="CM002803">
    <property type="protein sequence ID" value="KEI69095.1"/>
    <property type="molecule type" value="Genomic_DNA"/>
</dbReference>
<proteinExistence type="predicted"/>
<dbReference type="Pfam" id="PF25583">
    <property type="entry name" value="WCX"/>
    <property type="match status" value="1"/>
</dbReference>
<feature type="domain" description="WCX" evidence="1">
    <location>
        <begin position="204"/>
        <end position="275"/>
    </location>
</feature>
<evidence type="ECO:0000313" key="2">
    <source>
        <dbReference type="EMBL" id="KEI69095.1"/>
    </source>
</evidence>
<dbReference type="STRING" id="388467.A19Y_4445"/>
<evidence type="ECO:0000313" key="3">
    <source>
        <dbReference type="Proteomes" id="UP000027395"/>
    </source>
</evidence>
<evidence type="ECO:0000259" key="1">
    <source>
        <dbReference type="Pfam" id="PF25583"/>
    </source>
</evidence>
<gene>
    <name evidence="2" type="ORF">A19Y_4445</name>
</gene>
<sequence length="280" mass="32452">MARKKETITLSIPPGTKEQLEAIAAKFQILWGDRPSISGLLVAIARSELEVGDRFTLTLVQVQALEQGTKALIDSGYINEAQALMALLLERGNLASPLRQSFVQQISQSLPAWRVLLDQQIARRQPFRLLYRDAQGRDWIYTVRYAQIWPREKRLYLEIWSEETEGNRDLPELAHNRSLRLDRITDLNILPGEGTWREHLDFVKVYLHFKGELANSYESKQDDLSSRRQGDILIVVRRVSNTFWLIREILAYRSLCEIVAPDSVRDRFKQEAQAICQQYD</sequence>
<keyword evidence="3" id="KW-1185">Reference proteome</keyword>
<dbReference type="HOGENOM" id="CLU_969133_0_0_3"/>
<dbReference type="PATRIC" id="fig|388467.6.peg.4384"/>
<dbReference type="Proteomes" id="UP000027395">
    <property type="component" value="Chromosome"/>
</dbReference>
<name>A0A073CYF1_PLAA1</name>
<dbReference type="eggNOG" id="COG2378">
    <property type="taxonomic scope" value="Bacteria"/>
</dbReference>